<proteinExistence type="inferred from homology"/>
<evidence type="ECO:0000259" key="8">
    <source>
        <dbReference type="PROSITE" id="PS50885"/>
    </source>
</evidence>
<dbReference type="AlphaFoldDB" id="A0ABD5YMV4"/>
<name>A0ABD5YMV4_9EURY</name>
<dbReference type="PRINTS" id="PR00260">
    <property type="entry name" value="CHEMTRNSDUCR"/>
</dbReference>
<dbReference type="GeneID" id="76200181"/>
<feature type="transmembrane region" description="Helical" evidence="6">
    <location>
        <begin position="41"/>
        <end position="61"/>
    </location>
</feature>
<accession>A0ABD5YMV4</accession>
<dbReference type="PANTHER" id="PTHR32089">
    <property type="entry name" value="METHYL-ACCEPTING CHEMOTAXIS PROTEIN MCPB"/>
    <property type="match status" value="1"/>
</dbReference>
<dbReference type="Gene3D" id="1.10.287.950">
    <property type="entry name" value="Methyl-accepting chemotaxis protein"/>
    <property type="match status" value="1"/>
</dbReference>
<dbReference type="GO" id="GO:0007165">
    <property type="term" value="P:signal transduction"/>
    <property type="evidence" value="ECO:0007669"/>
    <property type="project" value="UniProtKB-KW"/>
</dbReference>
<keyword evidence="6" id="KW-0472">Membrane</keyword>
<evidence type="ECO:0000313" key="10">
    <source>
        <dbReference type="Proteomes" id="UP001596417"/>
    </source>
</evidence>
<evidence type="ECO:0000256" key="3">
    <source>
        <dbReference type="PROSITE-ProRule" id="PRU00284"/>
    </source>
</evidence>
<feature type="domain" description="Methyl-accepting transducer" evidence="7">
    <location>
        <begin position="183"/>
        <end position="419"/>
    </location>
</feature>
<evidence type="ECO:0000256" key="1">
    <source>
        <dbReference type="ARBA" id="ARBA00023224"/>
    </source>
</evidence>
<gene>
    <name evidence="9" type="ORF">ACFQL7_12350</name>
</gene>
<dbReference type="RefSeq" id="WP_248907534.1">
    <property type="nucleotide sequence ID" value="NZ_CP109979.1"/>
</dbReference>
<evidence type="ECO:0000256" key="4">
    <source>
        <dbReference type="SAM" id="Coils"/>
    </source>
</evidence>
<comment type="similarity">
    <text evidence="2">Belongs to the methyl-accepting chemotaxis (MCP) protein family.</text>
</comment>
<protein>
    <submittedName>
        <fullName evidence="9">Methyl-accepting chemotaxis protein</fullName>
    </submittedName>
</protein>
<dbReference type="EMBL" id="JBHTAX010000001">
    <property type="protein sequence ID" value="MFC7190558.1"/>
    <property type="molecule type" value="Genomic_DNA"/>
</dbReference>
<feature type="transmembrane region" description="Helical" evidence="6">
    <location>
        <begin position="12"/>
        <end position="35"/>
    </location>
</feature>
<feature type="domain" description="HAMP" evidence="8">
    <location>
        <begin position="111"/>
        <end position="164"/>
    </location>
</feature>
<reference evidence="9 10" key="1">
    <citation type="journal article" date="2019" name="Int. J. Syst. Evol. Microbiol.">
        <title>The Global Catalogue of Microorganisms (GCM) 10K type strain sequencing project: providing services to taxonomists for standard genome sequencing and annotation.</title>
        <authorList>
            <consortium name="The Broad Institute Genomics Platform"/>
            <consortium name="The Broad Institute Genome Sequencing Center for Infectious Disease"/>
            <person name="Wu L."/>
            <person name="Ma J."/>
        </authorList>
    </citation>
    <scope>NUCLEOTIDE SEQUENCE [LARGE SCALE GENOMIC DNA]</scope>
    <source>
        <strain evidence="9 10">RDMS1</strain>
    </source>
</reference>
<dbReference type="InterPro" id="IPR003660">
    <property type="entry name" value="HAMP_dom"/>
</dbReference>
<evidence type="ECO:0000259" key="7">
    <source>
        <dbReference type="PROSITE" id="PS50111"/>
    </source>
</evidence>
<dbReference type="SMART" id="SM00283">
    <property type="entry name" value="MA"/>
    <property type="match status" value="1"/>
</dbReference>
<keyword evidence="10" id="KW-1185">Reference proteome</keyword>
<dbReference type="SUPFAM" id="SSF58104">
    <property type="entry name" value="Methyl-accepting chemotaxis protein (MCP) signaling domain"/>
    <property type="match status" value="1"/>
</dbReference>
<dbReference type="PANTHER" id="PTHR32089:SF112">
    <property type="entry name" value="LYSOZYME-LIKE PROTEIN-RELATED"/>
    <property type="match status" value="1"/>
</dbReference>
<keyword evidence="1 3" id="KW-0807">Transducer</keyword>
<keyword evidence="6" id="KW-0812">Transmembrane</keyword>
<dbReference type="PROSITE" id="PS50111">
    <property type="entry name" value="CHEMOTAXIS_TRANSDUC_2"/>
    <property type="match status" value="1"/>
</dbReference>
<dbReference type="SMART" id="SM00304">
    <property type="entry name" value="HAMP"/>
    <property type="match status" value="1"/>
</dbReference>
<dbReference type="Proteomes" id="UP001596417">
    <property type="component" value="Unassembled WGS sequence"/>
</dbReference>
<evidence type="ECO:0000256" key="5">
    <source>
        <dbReference type="SAM" id="MobiDB-lite"/>
    </source>
</evidence>
<evidence type="ECO:0000256" key="2">
    <source>
        <dbReference type="ARBA" id="ARBA00029447"/>
    </source>
</evidence>
<dbReference type="CDD" id="cd11386">
    <property type="entry name" value="MCP_signal"/>
    <property type="match status" value="1"/>
</dbReference>
<keyword evidence="6" id="KW-1133">Transmembrane helix</keyword>
<organism evidence="9 10">
    <name type="scientific">Halocatena marina</name>
    <dbReference type="NCBI Taxonomy" id="2934937"/>
    <lineage>
        <taxon>Archaea</taxon>
        <taxon>Methanobacteriati</taxon>
        <taxon>Methanobacteriota</taxon>
        <taxon>Stenosarchaea group</taxon>
        <taxon>Halobacteria</taxon>
        <taxon>Halobacteriales</taxon>
        <taxon>Natronomonadaceae</taxon>
        <taxon>Halocatena</taxon>
    </lineage>
</organism>
<sequence length="506" mass="54102">MGEPGSARMRYPFKFGIMVLGIGVPIGIGTIVVTGRSESEIFIAMVGGVMFGALLGMIIVSRTMGAIEELMDKVETDMDPEAFASTAEQSGLVGRLASMLKGTQSLRRRTTNAERTVLEYQVAVQECADGDLTRRLNTDVQSEELSALATGINEMLADLEDTIGSLTNFANEVATYSQEVRMSTEEVRDGSEQVTASIRDISENAERQLQGLTVASSEMDEFSTTVEGIAASSNEVAELSERTVETGRQGREAAQTAIESMNQIENESVETVEEIERLEAEVEHIDELIDFITEIAEQTNMLALNANIEASRAGEYGDGFAAVANEIKALAERTKDAAADIEGRLAEIQEQTDRTVTEVQETSEQIADNADSVENAVNALDEIATLAQETNSGVQAISQTTEREVETTQEVAKMVEGAAETATTISDETTAESETVAAAAEAQTTALEQIALSAADLADRATHLSTTLGDFDAAVAGDFGFETEGPPESTDARHDGDVNTFLKNAD</sequence>
<dbReference type="InterPro" id="IPR004090">
    <property type="entry name" value="Chemotax_Me-accpt_rcpt"/>
</dbReference>
<evidence type="ECO:0000313" key="9">
    <source>
        <dbReference type="EMBL" id="MFC7190558.1"/>
    </source>
</evidence>
<feature type="region of interest" description="Disordered" evidence="5">
    <location>
        <begin position="482"/>
        <end position="506"/>
    </location>
</feature>
<keyword evidence="4" id="KW-0175">Coiled coil</keyword>
<evidence type="ECO:0000256" key="6">
    <source>
        <dbReference type="SAM" id="Phobius"/>
    </source>
</evidence>
<dbReference type="Pfam" id="PF00015">
    <property type="entry name" value="MCPsignal"/>
    <property type="match status" value="1"/>
</dbReference>
<dbReference type="InterPro" id="IPR004089">
    <property type="entry name" value="MCPsignal_dom"/>
</dbReference>
<dbReference type="PROSITE" id="PS50885">
    <property type="entry name" value="HAMP"/>
    <property type="match status" value="1"/>
</dbReference>
<feature type="coiled-coil region" evidence="4">
    <location>
        <begin position="261"/>
        <end position="295"/>
    </location>
</feature>
<comment type="caution">
    <text evidence="9">The sequence shown here is derived from an EMBL/GenBank/DDBJ whole genome shotgun (WGS) entry which is preliminary data.</text>
</comment>